<dbReference type="EMBL" id="UINC01113457">
    <property type="protein sequence ID" value="SVC83077.1"/>
    <property type="molecule type" value="Genomic_DNA"/>
</dbReference>
<sequence length="22" mass="2325">SSLVLVDSSGRHAGYIRSPHSV</sequence>
<proteinExistence type="predicted"/>
<feature type="non-terminal residue" evidence="2">
    <location>
        <position position="22"/>
    </location>
</feature>
<feature type="non-terminal residue" evidence="2">
    <location>
        <position position="1"/>
    </location>
</feature>
<gene>
    <name evidence="2" type="ORF">METZ01_LOCUS335931</name>
</gene>
<organism evidence="2">
    <name type="scientific">marine metagenome</name>
    <dbReference type="NCBI Taxonomy" id="408172"/>
    <lineage>
        <taxon>unclassified sequences</taxon>
        <taxon>metagenomes</taxon>
        <taxon>ecological metagenomes</taxon>
    </lineage>
</organism>
<evidence type="ECO:0000256" key="1">
    <source>
        <dbReference type="SAM" id="MobiDB-lite"/>
    </source>
</evidence>
<accession>A0A382QDG4</accession>
<reference evidence="2" key="1">
    <citation type="submission" date="2018-05" db="EMBL/GenBank/DDBJ databases">
        <authorList>
            <person name="Lanie J.A."/>
            <person name="Ng W.-L."/>
            <person name="Kazmierczak K.M."/>
            <person name="Andrzejewski T.M."/>
            <person name="Davidsen T.M."/>
            <person name="Wayne K.J."/>
            <person name="Tettelin H."/>
            <person name="Glass J.I."/>
            <person name="Rusch D."/>
            <person name="Podicherti R."/>
            <person name="Tsui H.-C.T."/>
            <person name="Winkler M.E."/>
        </authorList>
    </citation>
    <scope>NUCLEOTIDE SEQUENCE</scope>
</reference>
<protein>
    <submittedName>
        <fullName evidence="2">Uncharacterized protein</fullName>
    </submittedName>
</protein>
<feature type="region of interest" description="Disordered" evidence="1">
    <location>
        <begin position="1"/>
        <end position="22"/>
    </location>
</feature>
<dbReference type="AlphaFoldDB" id="A0A382QDG4"/>
<name>A0A382QDG4_9ZZZZ</name>
<evidence type="ECO:0000313" key="2">
    <source>
        <dbReference type="EMBL" id="SVC83077.1"/>
    </source>
</evidence>